<dbReference type="GeneID" id="24366707"/>
<dbReference type="RefSeq" id="YP_009140339.1">
    <property type="nucleotide sequence ID" value="NC_027119.1"/>
</dbReference>
<protein>
    <submittedName>
        <fullName evidence="1">RIIBr(C-terminus only)</fullName>
    </submittedName>
</protein>
<organism evidence="1 2">
    <name type="scientific">Salmonella phage Det7</name>
    <dbReference type="NCBI Taxonomy" id="454798"/>
    <lineage>
        <taxon>Viruses</taxon>
        <taxon>Duplodnaviria</taxon>
        <taxon>Heunggongvirae</taxon>
        <taxon>Uroviricota</taxon>
        <taxon>Caudoviricetes</taxon>
        <taxon>Pantevenvirales</taxon>
        <taxon>Ackermannviridae</taxon>
        <taxon>Cvivirinae</taxon>
        <taxon>Kuttervirus</taxon>
        <taxon>Kuttervirus Det7</taxon>
    </lineage>
</organism>
<reference evidence="1 2" key="1">
    <citation type="journal article" date="2015" name="Genome Announc.">
        <title>Genome Sequence of Salmonella enterica Phage Det7.</title>
        <authorList>
            <person name="Casjens S.R."/>
            <person name="Jacobs-Sera D."/>
            <person name="Hatfull G.F."/>
            <person name="Hendrix R.W."/>
        </authorList>
    </citation>
    <scope>NUCLEOTIDE SEQUENCE [LARGE SCALE GENOMIC DNA]</scope>
</reference>
<proteinExistence type="predicted"/>
<accession>A0A0C5PQQ4</accession>
<evidence type="ECO:0000313" key="1">
    <source>
        <dbReference type="EMBL" id="AJQ20981.1"/>
    </source>
</evidence>
<name>A0A0C5PQQ4_9CAUD</name>
<keyword evidence="2" id="KW-1185">Reference proteome</keyword>
<evidence type="ECO:0000313" key="2">
    <source>
        <dbReference type="Proteomes" id="UP000032405"/>
    </source>
</evidence>
<gene>
    <name evidence="1" type="primary">162</name>
    <name evidence="1" type="ORF">DET7_162</name>
</gene>
<dbReference type="KEGG" id="vg:24366707"/>
<dbReference type="EMBL" id="KP797973">
    <property type="protein sequence ID" value="AJQ20981.1"/>
    <property type="molecule type" value="Genomic_DNA"/>
</dbReference>
<dbReference type="Proteomes" id="UP000032405">
    <property type="component" value="Segment"/>
</dbReference>
<sequence>MNAIEKRILKLLNENRSQSSIASELGVPRSMIQRVSDKELGVDPASIKSLTTEQIQEIQTKSSKGESNSSLASVYGVSAKTIARALMVRIIKESNNVVVISPIKELTEEGKIPDTYEVLEGSVSVDSEGEEWYVGRFLENQTVFICMRYDSSAAIQAKLFRSEELKPLETRSSRFNEENISPLAELATALVDGVTKVNDGVVISVQHDGETYPMRGSLDARRRVGYFDVILGRTLRLALSSVLFVVKTVAVVGETGDKQTQNSFNEKDLSVFLNEHQIMILPESIVIVVDGKPETITTSHQAYDRIVEAIKNRDVKTAYTLMKPREAIKQFTTGMVDLSDNRVRWGGYDITGTSVAKRILALALKGDYPNLERLGRFLDKMFQNPSAALVQSGRIYEFMAYSDIEIHEDGDIILYKSVRGNYMDKRTGKVSNAPGTIVRMARSFVNDNNKDLCSYGLHVCSLAYLKQCFGSLGQRVVRCKLNPKDIVSITDDYGSSKIRCCEYLVMDDYTTEYNRQHKSIDVDGLYK</sequence>
<dbReference type="Gene3D" id="1.10.10.60">
    <property type="entry name" value="Homeodomain-like"/>
    <property type="match status" value="1"/>
</dbReference>